<name>A0A8J5BE17_ZINOF</name>
<dbReference type="EMBL" id="JACMSC010000021">
    <property type="protein sequence ID" value="KAG6470186.1"/>
    <property type="molecule type" value="Genomic_DNA"/>
</dbReference>
<dbReference type="AlphaFoldDB" id="A0A8J5BE17"/>
<comment type="caution">
    <text evidence="1">The sequence shown here is derived from an EMBL/GenBank/DDBJ whole genome shotgun (WGS) entry which is preliminary data.</text>
</comment>
<dbReference type="Proteomes" id="UP000734854">
    <property type="component" value="Unassembled WGS sequence"/>
</dbReference>
<protein>
    <submittedName>
        <fullName evidence="1">Uncharacterized protein</fullName>
    </submittedName>
</protein>
<gene>
    <name evidence="1" type="ORF">ZIOFF_071243</name>
</gene>
<evidence type="ECO:0000313" key="2">
    <source>
        <dbReference type="Proteomes" id="UP000734854"/>
    </source>
</evidence>
<reference evidence="1 2" key="1">
    <citation type="submission" date="2020-08" db="EMBL/GenBank/DDBJ databases">
        <title>Plant Genome Project.</title>
        <authorList>
            <person name="Zhang R.-G."/>
        </authorList>
    </citation>
    <scope>NUCLEOTIDE SEQUENCE [LARGE SCALE GENOMIC DNA]</scope>
    <source>
        <tissue evidence="1">Rhizome</tissue>
    </source>
</reference>
<accession>A0A8J5BE17</accession>
<sequence length="190" mass="21282">MICYLFSRAEIVAPLCQSAGVLTCNGVPGLKACGISDTTVDKTELQINETLTDQELPAIYLRHFLVLVLKLIQSQKLLKLYQLVSQENGRKLSHIEIQQLSRRSRKKGGVAIDDEAIRIEVVDCLLQDKHEGTQPLEGHEEAFRYASGLVINRFYRYPSESVFSHEPPVNFTASVGFSVANIYNGFEPVQ</sequence>
<keyword evidence="2" id="KW-1185">Reference proteome</keyword>
<organism evidence="1 2">
    <name type="scientific">Zingiber officinale</name>
    <name type="common">Ginger</name>
    <name type="synonym">Amomum zingiber</name>
    <dbReference type="NCBI Taxonomy" id="94328"/>
    <lineage>
        <taxon>Eukaryota</taxon>
        <taxon>Viridiplantae</taxon>
        <taxon>Streptophyta</taxon>
        <taxon>Embryophyta</taxon>
        <taxon>Tracheophyta</taxon>
        <taxon>Spermatophyta</taxon>
        <taxon>Magnoliopsida</taxon>
        <taxon>Liliopsida</taxon>
        <taxon>Zingiberales</taxon>
        <taxon>Zingiberaceae</taxon>
        <taxon>Zingiber</taxon>
    </lineage>
</organism>
<evidence type="ECO:0000313" key="1">
    <source>
        <dbReference type="EMBL" id="KAG6470186.1"/>
    </source>
</evidence>
<proteinExistence type="predicted"/>